<dbReference type="InterPro" id="IPR036397">
    <property type="entry name" value="RNaseH_sf"/>
</dbReference>
<evidence type="ECO:0000256" key="12">
    <source>
        <dbReference type="ARBA" id="ARBA00022932"/>
    </source>
</evidence>
<evidence type="ECO:0000256" key="1">
    <source>
        <dbReference type="ARBA" id="ARBA00001936"/>
    </source>
</evidence>
<dbReference type="RefSeq" id="WP_089035218.1">
    <property type="nucleotide sequence ID" value="NZ_CP022278.1"/>
</dbReference>
<evidence type="ECO:0000256" key="2">
    <source>
        <dbReference type="ARBA" id="ARBA00012417"/>
    </source>
</evidence>
<dbReference type="GO" id="GO:0005829">
    <property type="term" value="C:cytosol"/>
    <property type="evidence" value="ECO:0007669"/>
    <property type="project" value="TreeGrafter"/>
</dbReference>
<dbReference type="GO" id="GO:0003677">
    <property type="term" value="F:DNA binding"/>
    <property type="evidence" value="ECO:0007669"/>
    <property type="project" value="InterPro"/>
</dbReference>
<gene>
    <name evidence="18 19" type="primary">dnaQ</name>
    <name evidence="19" type="ORF">BG910_00910</name>
</gene>
<feature type="binding site" evidence="17">
    <location>
        <position position="9"/>
    </location>
    <ligand>
        <name>a divalent metal cation</name>
        <dbReference type="ChEBI" id="CHEBI:60240"/>
        <label>1</label>
        <note>catalytic</note>
    </ligand>
</feature>
<evidence type="ECO:0000256" key="17">
    <source>
        <dbReference type="PIRSR" id="PIRSR606309-3"/>
    </source>
</evidence>
<dbReference type="Pfam" id="PF00929">
    <property type="entry name" value="RNase_T"/>
    <property type="match status" value="1"/>
</dbReference>
<dbReference type="GO" id="GO:0003887">
    <property type="term" value="F:DNA-directed DNA polymerase activity"/>
    <property type="evidence" value="ECO:0007669"/>
    <property type="project" value="UniProtKB-KW"/>
</dbReference>
<comment type="catalytic activity">
    <reaction evidence="14 18">
        <text>DNA(n) + a 2'-deoxyribonucleoside 5'-triphosphate = DNA(n+1) + diphosphate</text>
        <dbReference type="Rhea" id="RHEA:22508"/>
        <dbReference type="Rhea" id="RHEA-COMP:17339"/>
        <dbReference type="Rhea" id="RHEA-COMP:17340"/>
        <dbReference type="ChEBI" id="CHEBI:33019"/>
        <dbReference type="ChEBI" id="CHEBI:61560"/>
        <dbReference type="ChEBI" id="CHEBI:173112"/>
        <dbReference type="EC" id="2.7.7.7"/>
    </reaction>
</comment>
<keyword evidence="13 17" id="KW-0464">Manganese</keyword>
<dbReference type="EMBL" id="CP022278">
    <property type="protein sequence ID" value="ASK26495.1"/>
    <property type="molecule type" value="Genomic_DNA"/>
</dbReference>
<evidence type="ECO:0000256" key="16">
    <source>
        <dbReference type="PIRSR" id="PIRSR606309-2"/>
    </source>
</evidence>
<feature type="binding site" evidence="17">
    <location>
        <position position="161"/>
    </location>
    <ligand>
        <name>a divalent metal cation</name>
        <dbReference type="ChEBI" id="CHEBI:60240"/>
        <label>1</label>
        <note>catalytic</note>
    </ligand>
</feature>
<dbReference type="EC" id="2.7.7.7" evidence="2 18"/>
<keyword evidence="12 18" id="KW-0239">DNA-directed DNA polymerase</keyword>
<keyword evidence="6 18" id="KW-0235">DNA replication</keyword>
<feature type="binding site" evidence="16">
    <location>
        <position position="54"/>
    </location>
    <ligand>
        <name>substrate</name>
    </ligand>
</feature>
<evidence type="ECO:0000256" key="3">
    <source>
        <dbReference type="ARBA" id="ARBA00020352"/>
    </source>
</evidence>
<evidence type="ECO:0000256" key="14">
    <source>
        <dbReference type="ARBA" id="ARBA00049244"/>
    </source>
</evidence>
<keyword evidence="9 18" id="KW-0378">Hydrolase</keyword>
<dbReference type="NCBIfam" id="TIGR01406">
    <property type="entry name" value="dnaQ_proteo"/>
    <property type="match status" value="1"/>
</dbReference>
<comment type="cofactor">
    <cofactor evidence="1 18">
        <name>Mn(2+)</name>
        <dbReference type="ChEBI" id="CHEBI:29035"/>
    </cofactor>
</comment>
<keyword evidence="20" id="KW-1185">Reference proteome</keyword>
<evidence type="ECO:0000313" key="20">
    <source>
        <dbReference type="Proteomes" id="UP000198238"/>
    </source>
</evidence>
<dbReference type="NCBIfam" id="TIGR00573">
    <property type="entry name" value="dnaq"/>
    <property type="match status" value="1"/>
</dbReference>
<dbReference type="NCBIfam" id="NF004316">
    <property type="entry name" value="PRK05711.1"/>
    <property type="match status" value="1"/>
</dbReference>
<evidence type="ECO:0000313" key="19">
    <source>
        <dbReference type="EMBL" id="ASK26495.1"/>
    </source>
</evidence>
<feature type="binding site" evidence="16">
    <location>
        <position position="161"/>
    </location>
    <ligand>
        <name>substrate</name>
    </ligand>
</feature>
<dbReference type="GO" id="GO:0045004">
    <property type="term" value="P:DNA replication proofreading"/>
    <property type="evidence" value="ECO:0007669"/>
    <property type="project" value="TreeGrafter"/>
</dbReference>
<feature type="active site" description="Proton acceptor" evidence="15">
    <location>
        <position position="156"/>
    </location>
</feature>
<feature type="binding site" evidence="17">
    <location>
        <position position="11"/>
    </location>
    <ligand>
        <name>a divalent metal cation</name>
        <dbReference type="ChEBI" id="CHEBI:60240"/>
        <label>1</label>
        <note>catalytic</note>
    </ligand>
</feature>
<dbReference type="SMART" id="SM00479">
    <property type="entry name" value="EXOIII"/>
    <property type="match status" value="1"/>
</dbReference>
<evidence type="ECO:0000256" key="15">
    <source>
        <dbReference type="PIRSR" id="PIRSR606309-1"/>
    </source>
</evidence>
<keyword evidence="10 18" id="KW-0269">Exonuclease</keyword>
<dbReference type="OrthoDB" id="9804290at2"/>
<evidence type="ECO:0000256" key="13">
    <source>
        <dbReference type="ARBA" id="ARBA00023211"/>
    </source>
</evidence>
<feature type="binding site" evidence="16">
    <location>
        <position position="59"/>
    </location>
    <ligand>
        <name>substrate</name>
    </ligand>
</feature>
<evidence type="ECO:0000256" key="8">
    <source>
        <dbReference type="ARBA" id="ARBA00022723"/>
    </source>
</evidence>
<dbReference type="PANTHER" id="PTHR30231">
    <property type="entry name" value="DNA POLYMERASE III SUBUNIT EPSILON"/>
    <property type="match status" value="1"/>
</dbReference>
<dbReference type="FunFam" id="3.30.420.10:FF:000012">
    <property type="entry name" value="DNA polymerase III subunit epsilon"/>
    <property type="match status" value="1"/>
</dbReference>
<keyword evidence="4 18" id="KW-0808">Transferase</keyword>
<evidence type="ECO:0000256" key="18">
    <source>
        <dbReference type="RuleBase" id="RU364087"/>
    </source>
</evidence>
<proteinExistence type="predicted"/>
<reference evidence="19 20" key="1">
    <citation type="submission" date="2017-06" db="EMBL/GenBank/DDBJ databases">
        <title>Neisseria chenwenguii sp. nov., isolated from the intestinal contents of Tibetan Plateau Pika in Yushu, Qinghai Province, China.</title>
        <authorList>
            <person name="Zhang G."/>
        </authorList>
    </citation>
    <scope>NUCLEOTIDE SEQUENCE [LARGE SCALE GENOMIC DNA]</scope>
    <source>
        <strain evidence="19 20">10023</strain>
    </source>
</reference>
<dbReference type="Gene3D" id="3.30.420.10">
    <property type="entry name" value="Ribonuclease H-like superfamily/Ribonuclease H"/>
    <property type="match status" value="1"/>
</dbReference>
<keyword evidence="7 18" id="KW-0540">Nuclease</keyword>
<dbReference type="GO" id="GO:0046872">
    <property type="term" value="F:metal ion binding"/>
    <property type="evidence" value="ECO:0007669"/>
    <property type="project" value="UniProtKB-KW"/>
</dbReference>
<evidence type="ECO:0000256" key="4">
    <source>
        <dbReference type="ARBA" id="ARBA00022679"/>
    </source>
</evidence>
<dbReference type="KEGG" id="nei:BG910_00910"/>
<dbReference type="InterPro" id="IPR006309">
    <property type="entry name" value="DnaQ_proteo"/>
</dbReference>
<dbReference type="Proteomes" id="UP000198238">
    <property type="component" value="Chromosome"/>
</dbReference>
<keyword evidence="5 18" id="KW-0548">Nucleotidyltransferase</keyword>
<dbReference type="PANTHER" id="PTHR30231:SF41">
    <property type="entry name" value="DNA POLYMERASE III SUBUNIT EPSILON"/>
    <property type="match status" value="1"/>
</dbReference>
<keyword evidence="11 17" id="KW-0460">Magnesium</keyword>
<dbReference type="InterPro" id="IPR013520">
    <property type="entry name" value="Ribonucl_H"/>
</dbReference>
<evidence type="ECO:0000256" key="5">
    <source>
        <dbReference type="ARBA" id="ARBA00022695"/>
    </source>
</evidence>
<dbReference type="GO" id="GO:0008408">
    <property type="term" value="F:3'-5' exonuclease activity"/>
    <property type="evidence" value="ECO:0007669"/>
    <property type="project" value="TreeGrafter"/>
</dbReference>
<dbReference type="CDD" id="cd06131">
    <property type="entry name" value="DNA_pol_III_epsilon_Ecoli_like"/>
    <property type="match status" value="1"/>
</dbReference>
<evidence type="ECO:0000256" key="6">
    <source>
        <dbReference type="ARBA" id="ARBA00022705"/>
    </source>
</evidence>
<comment type="subunit">
    <text evidence="18">DNA polymerase III contains a core (composed of alpha, epsilon and theta chains) that associates with a tau subunit. This core dimerizes to form the POLIII' complex. PolIII' associates with the gamma complex (composed of gamma, delta, delta', psi and chi chains) and with the beta chain to form the complete DNA polymerase III complex.</text>
</comment>
<evidence type="ECO:0000256" key="9">
    <source>
        <dbReference type="ARBA" id="ARBA00022801"/>
    </source>
</evidence>
<sequence length="238" mass="26359">MTDRQIFLDTETTGLYPDSGDRLVEFAGLEMSNRQLTGNSLHLYVHPERDMPEEAARVHGLTIAVLEEKNAPPFAEVGREIADFLRGAELIIHNAKFDVGFLNMEFTRMGLPTIEELGCTVTDTLAMARDMFPGQKASLDALCNRFSVDRSKRVLHGALIDCELLGEVYLAMTRQQFDLMGGAEEEVEKTGKPAAVAETKRSAHLKVIKADAEESAAHEAYLDALGDDCVWRKEEAEA</sequence>
<comment type="function">
    <text evidence="18">DNA polymerase III is a complex, multichain enzyme responsible for most of the replicative synthesis in bacteria. The epsilon subunit contain the editing function and is a proofreading 3'-5' exonuclease.</text>
</comment>
<protein>
    <recommendedName>
        <fullName evidence="3 18">DNA polymerase III subunit epsilon</fullName>
        <ecNumber evidence="2 18">2.7.7.7</ecNumber>
    </recommendedName>
</protein>
<accession>A0A220RZU3</accession>
<comment type="cofactor">
    <cofactor evidence="17">
        <name>Mg(2+)</name>
        <dbReference type="ChEBI" id="CHEBI:18420"/>
    </cofactor>
    <cofactor evidence="17">
        <name>Mn(2+)</name>
        <dbReference type="ChEBI" id="CHEBI:29035"/>
    </cofactor>
    <text evidence="17">Binds 2 divalent metal cations. Magnesium or manganese.</text>
</comment>
<dbReference type="SUPFAM" id="SSF53098">
    <property type="entry name" value="Ribonuclease H-like"/>
    <property type="match status" value="1"/>
</dbReference>
<evidence type="ECO:0000256" key="10">
    <source>
        <dbReference type="ARBA" id="ARBA00022839"/>
    </source>
</evidence>
<keyword evidence="8 17" id="KW-0479">Metal-binding</keyword>
<dbReference type="AlphaFoldDB" id="A0A220RZU3"/>
<organism evidence="19 20">
    <name type="scientific">Neisseria chenwenguii</name>
    <dbReference type="NCBI Taxonomy" id="1853278"/>
    <lineage>
        <taxon>Bacteria</taxon>
        <taxon>Pseudomonadati</taxon>
        <taxon>Pseudomonadota</taxon>
        <taxon>Betaproteobacteria</taxon>
        <taxon>Neisseriales</taxon>
        <taxon>Neisseriaceae</taxon>
        <taxon>Neisseria</taxon>
    </lineage>
</organism>
<evidence type="ECO:0000256" key="11">
    <source>
        <dbReference type="ARBA" id="ARBA00022842"/>
    </source>
</evidence>
<feature type="binding site" evidence="16">
    <location>
        <position position="11"/>
    </location>
    <ligand>
        <name>substrate</name>
    </ligand>
</feature>
<name>A0A220RZU3_9NEIS</name>
<dbReference type="InterPro" id="IPR006054">
    <property type="entry name" value="DnaQ"/>
</dbReference>
<dbReference type="InterPro" id="IPR012337">
    <property type="entry name" value="RNaseH-like_sf"/>
</dbReference>
<feature type="binding site" evidence="16">
    <location>
        <position position="9"/>
    </location>
    <ligand>
        <name>substrate</name>
    </ligand>
</feature>
<evidence type="ECO:0000256" key="7">
    <source>
        <dbReference type="ARBA" id="ARBA00022722"/>
    </source>
</evidence>